<comment type="cofactor">
    <cofactor evidence="2">
        <name>Zn(2+)</name>
        <dbReference type="ChEBI" id="CHEBI:29105"/>
    </cofactor>
</comment>
<keyword evidence="7" id="KW-0808">Transferase</keyword>
<feature type="region of interest" description="Disordered" evidence="13">
    <location>
        <begin position="253"/>
        <end position="293"/>
    </location>
</feature>
<evidence type="ECO:0000256" key="5">
    <source>
        <dbReference type="ARBA" id="ARBA00020603"/>
    </source>
</evidence>
<organism evidence="15 16">
    <name type="scientific">Sporisorium graminicola</name>
    <dbReference type="NCBI Taxonomy" id="280036"/>
    <lineage>
        <taxon>Eukaryota</taxon>
        <taxon>Fungi</taxon>
        <taxon>Dikarya</taxon>
        <taxon>Basidiomycota</taxon>
        <taxon>Ustilaginomycotina</taxon>
        <taxon>Ustilaginomycetes</taxon>
        <taxon>Ustilaginales</taxon>
        <taxon>Ustilaginaceae</taxon>
        <taxon>Sporisorium</taxon>
    </lineage>
</organism>
<comment type="cofactor">
    <cofactor evidence="1">
        <name>Mg(2+)</name>
        <dbReference type="ChEBI" id="CHEBI:18420"/>
    </cofactor>
</comment>
<dbReference type="RefSeq" id="XP_029740679.1">
    <property type="nucleotide sequence ID" value="XM_029882924.1"/>
</dbReference>
<proteinExistence type="inferred from homology"/>
<dbReference type="EMBL" id="SRRM01000007">
    <property type="protein sequence ID" value="TKY88694.1"/>
    <property type="molecule type" value="Genomic_DNA"/>
</dbReference>
<evidence type="ECO:0000313" key="15">
    <source>
        <dbReference type="EMBL" id="TKY88694.1"/>
    </source>
</evidence>
<gene>
    <name evidence="15" type="ORF">EX895_002325</name>
</gene>
<keyword evidence="16" id="KW-1185">Reference proteome</keyword>
<evidence type="ECO:0000313" key="16">
    <source>
        <dbReference type="Proteomes" id="UP000306050"/>
    </source>
</evidence>
<dbReference type="OrthoDB" id="24893at2759"/>
<evidence type="ECO:0000256" key="12">
    <source>
        <dbReference type="ARBA" id="ARBA00031713"/>
    </source>
</evidence>
<evidence type="ECO:0000256" key="1">
    <source>
        <dbReference type="ARBA" id="ARBA00001946"/>
    </source>
</evidence>
<evidence type="ECO:0000256" key="7">
    <source>
        <dbReference type="ARBA" id="ARBA00022679"/>
    </source>
</evidence>
<dbReference type="PANTHER" id="PTHR11774">
    <property type="entry name" value="GERANYLGERANYL TRANSFERASE TYPE BETA SUBUNIT"/>
    <property type="match status" value="1"/>
</dbReference>
<evidence type="ECO:0000256" key="9">
    <source>
        <dbReference type="ARBA" id="ARBA00022737"/>
    </source>
</evidence>
<evidence type="ECO:0000256" key="2">
    <source>
        <dbReference type="ARBA" id="ARBA00001947"/>
    </source>
</evidence>
<dbReference type="InterPro" id="IPR008930">
    <property type="entry name" value="Terpenoid_cyclase/PrenylTrfase"/>
</dbReference>
<feature type="compositionally biased region" description="Low complexity" evidence="13">
    <location>
        <begin position="86"/>
        <end position="101"/>
    </location>
</feature>
<evidence type="ECO:0000256" key="6">
    <source>
        <dbReference type="ARBA" id="ARBA00022602"/>
    </source>
</evidence>
<feature type="region of interest" description="Disordered" evidence="13">
    <location>
        <begin position="83"/>
        <end position="103"/>
    </location>
</feature>
<dbReference type="Proteomes" id="UP000306050">
    <property type="component" value="Chromosome SGRAM_14"/>
</dbReference>
<keyword evidence="6" id="KW-0637">Prenyltransferase</keyword>
<dbReference type="KEGG" id="sgra:EX895_002325"/>
<evidence type="ECO:0000256" key="8">
    <source>
        <dbReference type="ARBA" id="ARBA00022723"/>
    </source>
</evidence>
<reference evidence="15 16" key="1">
    <citation type="submission" date="2019-05" db="EMBL/GenBank/DDBJ databases">
        <title>Sporisorium graminicola CBS 10092 draft sequencing and annotation.</title>
        <authorList>
            <person name="Solano-Gonzalez S."/>
            <person name="Caddick M.X."/>
            <person name="Darby A."/>
        </authorList>
    </citation>
    <scope>NUCLEOTIDE SEQUENCE [LARGE SCALE GENOMIC DNA]</scope>
    <source>
        <strain evidence="15 16">CBS 10092</strain>
    </source>
</reference>
<evidence type="ECO:0000256" key="13">
    <source>
        <dbReference type="SAM" id="MobiDB-lite"/>
    </source>
</evidence>
<keyword evidence="11" id="KW-0460">Magnesium</keyword>
<comment type="caution">
    <text evidence="15">The sequence shown here is derived from an EMBL/GenBank/DDBJ whole genome shotgun (WGS) entry which is preliminary data.</text>
</comment>
<dbReference type="InterPro" id="IPR041960">
    <property type="entry name" value="GGTase_I_beta"/>
</dbReference>
<keyword evidence="10" id="KW-0862">Zinc</keyword>
<evidence type="ECO:0000259" key="14">
    <source>
        <dbReference type="Pfam" id="PF00432"/>
    </source>
</evidence>
<dbReference type="GO" id="GO:0004662">
    <property type="term" value="F:CAAX-protein geranylgeranyltransferase activity"/>
    <property type="evidence" value="ECO:0007669"/>
    <property type="project" value="UniProtKB-EC"/>
</dbReference>
<dbReference type="Gene3D" id="1.50.10.20">
    <property type="match status" value="1"/>
</dbReference>
<dbReference type="PANTHER" id="PTHR11774:SF4">
    <property type="entry name" value="GERANYLGERANYL TRANSFERASE TYPE-1 SUBUNIT BETA"/>
    <property type="match status" value="1"/>
</dbReference>
<feature type="compositionally biased region" description="Low complexity" evidence="13">
    <location>
        <begin position="253"/>
        <end position="270"/>
    </location>
</feature>
<protein>
    <recommendedName>
        <fullName evidence="5">Geranylgeranyl transferase type-1 subunit beta</fullName>
        <ecNumber evidence="4">2.5.1.59</ecNumber>
    </recommendedName>
    <alternativeName>
        <fullName evidence="12">Geranylgeranyl transferase type I subunit beta</fullName>
    </alternativeName>
</protein>
<comment type="similarity">
    <text evidence="3">Belongs to the protein prenyltransferase subunit beta family.</text>
</comment>
<keyword evidence="9" id="KW-0677">Repeat</keyword>
<sequence>MSTTPNEADLASRFDFKKHISFLLRCLRLLPQPYTSADDQRMTLGYFAISGLDLLGALEKIPSGEKAELIEWVYDQQCPTGGFRGSPSSTSPSPSSPSQTQMGDGANVAMTYAALLILAVLQDDFSRLDRKALLQFVGALQDKGGEGGFAAEEQGAAGGVVDRDPRFTYCAITICSMLGEWKGIDKRKARQYLEGCQRYDGGFGASKVHEAHSGMTYCCIAALSLLAAEDESLRWERRDKALAWLAHRQVAPSQSEHTATTTAQATQEASGSNSEDDEEETPELTGGFQGRPEKLPPDVCYSFWNGAALSLLGSHQLIDAQADAGYVLSAQSKVGGIAKIPDEHPDLLHTYLGLASLSLHQSGSKAVKSGDELGDSIEFGLNRLDAAYNCTLTAKEWIGKHLTRSL</sequence>
<dbReference type="SUPFAM" id="SSF48239">
    <property type="entry name" value="Terpenoid cyclases/Protein prenyltransferases"/>
    <property type="match status" value="1"/>
</dbReference>
<dbReference type="EC" id="2.5.1.59" evidence="4"/>
<dbReference type="CDD" id="cd02895">
    <property type="entry name" value="GGTase-I"/>
    <property type="match status" value="1"/>
</dbReference>
<name>A0A4U7KVJ1_9BASI</name>
<dbReference type="GO" id="GO:0005953">
    <property type="term" value="C:CAAX-protein geranylgeranyltransferase complex"/>
    <property type="evidence" value="ECO:0007669"/>
    <property type="project" value="InterPro"/>
</dbReference>
<dbReference type="InterPro" id="IPR001330">
    <property type="entry name" value="Prenyltrans"/>
</dbReference>
<evidence type="ECO:0000256" key="11">
    <source>
        <dbReference type="ARBA" id="ARBA00022842"/>
    </source>
</evidence>
<evidence type="ECO:0000256" key="4">
    <source>
        <dbReference type="ARBA" id="ARBA00012700"/>
    </source>
</evidence>
<dbReference type="GeneID" id="40725220"/>
<dbReference type="Pfam" id="PF00432">
    <property type="entry name" value="Prenyltrans"/>
    <property type="match status" value="1"/>
</dbReference>
<evidence type="ECO:0000256" key="3">
    <source>
        <dbReference type="ARBA" id="ARBA00010497"/>
    </source>
</evidence>
<dbReference type="AlphaFoldDB" id="A0A4U7KVJ1"/>
<feature type="domain" description="Prenyltransferase alpha-alpha toroid" evidence="14">
    <location>
        <begin position="15"/>
        <end position="368"/>
    </location>
</feature>
<accession>A0A4U7KVJ1</accession>
<dbReference type="InterPro" id="IPR045089">
    <property type="entry name" value="PGGT1B-like"/>
</dbReference>
<keyword evidence="8" id="KW-0479">Metal-binding</keyword>
<dbReference type="GO" id="GO:0046872">
    <property type="term" value="F:metal ion binding"/>
    <property type="evidence" value="ECO:0007669"/>
    <property type="project" value="UniProtKB-KW"/>
</dbReference>
<evidence type="ECO:0000256" key="10">
    <source>
        <dbReference type="ARBA" id="ARBA00022833"/>
    </source>
</evidence>